<feature type="transmembrane region" description="Helical" evidence="7">
    <location>
        <begin position="26"/>
        <end position="45"/>
    </location>
</feature>
<evidence type="ECO:0008006" key="12">
    <source>
        <dbReference type="Google" id="ProtNLM"/>
    </source>
</evidence>
<evidence type="ECO:0000259" key="9">
    <source>
        <dbReference type="Pfam" id="PF13807"/>
    </source>
</evidence>
<evidence type="ECO:0000313" key="10">
    <source>
        <dbReference type="EMBL" id="RXJ64761.1"/>
    </source>
</evidence>
<evidence type="ECO:0000256" key="6">
    <source>
        <dbReference type="SAM" id="Coils"/>
    </source>
</evidence>
<comment type="caution">
    <text evidence="10">The sequence shown here is derived from an EMBL/GenBank/DDBJ whole genome shotgun (WGS) entry which is preliminary data.</text>
</comment>
<dbReference type="Pfam" id="PF13807">
    <property type="entry name" value="GNVR"/>
    <property type="match status" value="1"/>
</dbReference>
<comment type="subcellular location">
    <subcellularLocation>
        <location evidence="1">Cell membrane</location>
        <topology evidence="1">Multi-pass membrane protein</topology>
    </subcellularLocation>
</comment>
<dbReference type="InterPro" id="IPR050445">
    <property type="entry name" value="Bact_polysacc_biosynth/exp"/>
</dbReference>
<dbReference type="GO" id="GO:0005886">
    <property type="term" value="C:plasma membrane"/>
    <property type="evidence" value="ECO:0007669"/>
    <property type="project" value="UniProtKB-SubCell"/>
</dbReference>
<dbReference type="GO" id="GO:0004713">
    <property type="term" value="F:protein tyrosine kinase activity"/>
    <property type="evidence" value="ECO:0007669"/>
    <property type="project" value="TreeGrafter"/>
</dbReference>
<dbReference type="STRING" id="877500.GCA_000935065_02300"/>
<dbReference type="PANTHER" id="PTHR32309:SF13">
    <property type="entry name" value="FERRIC ENTEROBACTIN TRANSPORT PROTEIN FEPE"/>
    <property type="match status" value="1"/>
</dbReference>
<feature type="domain" description="Polysaccharide chain length determinant N-terminal" evidence="8">
    <location>
        <begin position="10"/>
        <end position="63"/>
    </location>
</feature>
<accession>A0A4Q0Y800</accession>
<dbReference type="AlphaFoldDB" id="A0A4Q0Y800"/>
<evidence type="ECO:0000313" key="11">
    <source>
        <dbReference type="Proteomes" id="UP000290191"/>
    </source>
</evidence>
<dbReference type="EMBL" id="PDKO01000001">
    <property type="protein sequence ID" value="RXJ64761.1"/>
    <property type="molecule type" value="Genomic_DNA"/>
</dbReference>
<dbReference type="PANTHER" id="PTHR32309">
    <property type="entry name" value="TYROSINE-PROTEIN KINASE"/>
    <property type="match status" value="1"/>
</dbReference>
<reference evidence="10 11" key="1">
    <citation type="submission" date="2017-10" db="EMBL/GenBank/DDBJ databases">
        <title>Genomics of the genus Arcobacter.</title>
        <authorList>
            <person name="Perez-Cataluna A."/>
            <person name="Figueras M.J."/>
        </authorList>
    </citation>
    <scope>NUCLEOTIDE SEQUENCE [LARGE SCALE GENOMIC DNA]</scope>
    <source>
        <strain evidence="10 11">DSM 24636</strain>
    </source>
</reference>
<organism evidence="10 11">
    <name type="scientific">Halarcobacter anaerophilus</name>
    <dbReference type="NCBI Taxonomy" id="877500"/>
    <lineage>
        <taxon>Bacteria</taxon>
        <taxon>Pseudomonadati</taxon>
        <taxon>Campylobacterota</taxon>
        <taxon>Epsilonproteobacteria</taxon>
        <taxon>Campylobacterales</taxon>
        <taxon>Arcobacteraceae</taxon>
        <taxon>Halarcobacter</taxon>
    </lineage>
</organism>
<evidence type="ECO:0000256" key="7">
    <source>
        <dbReference type="SAM" id="Phobius"/>
    </source>
</evidence>
<feature type="transmembrane region" description="Helical" evidence="7">
    <location>
        <begin position="338"/>
        <end position="361"/>
    </location>
</feature>
<dbReference type="Pfam" id="PF02706">
    <property type="entry name" value="Wzz"/>
    <property type="match status" value="1"/>
</dbReference>
<evidence type="ECO:0000256" key="1">
    <source>
        <dbReference type="ARBA" id="ARBA00004651"/>
    </source>
</evidence>
<evidence type="ECO:0000259" key="8">
    <source>
        <dbReference type="Pfam" id="PF02706"/>
    </source>
</evidence>
<gene>
    <name evidence="10" type="ORF">CRV06_02055</name>
</gene>
<keyword evidence="4 7" id="KW-1133">Transmembrane helix</keyword>
<keyword evidence="11" id="KW-1185">Reference proteome</keyword>
<dbReference type="InterPro" id="IPR032807">
    <property type="entry name" value="GNVR"/>
</dbReference>
<keyword evidence="3 7" id="KW-0812">Transmembrane</keyword>
<evidence type="ECO:0000256" key="2">
    <source>
        <dbReference type="ARBA" id="ARBA00022475"/>
    </source>
</evidence>
<proteinExistence type="predicted"/>
<sequence>MGKEESFYEDEIDLKELIITIWRKKVFILFFTVVVTILAVIYVFIKTPIYEVKSVVRVGYIGENLVEDSKILEKKLRLIFNVDSKKNIVEKNKPIVSNISSVNKVDNFIEIYTQGYSNKEALNKNKEVITFLQTEYKAKIDEYILRTNINIKNIEEKIAYVNDVEKVNTEKDIEKIKTQAITKIENQINLLKTVDLKIIENKLKFNKEKLKEYEDNLSKISKRKSSDNTQNMLMAMQILNTQNLILNIQNTIENLKKEKEKILDITIKNLEIEKENLINDDIRKLNIHLNIDITNKINDLKDKLQLEKLKLTNDSIRNSEIVGNIIVDEDPIKPKKKLIIAVAFVTGFILSIFLVFFIEFISSIKKEENKK</sequence>
<keyword evidence="5 7" id="KW-0472">Membrane</keyword>
<dbReference type="InterPro" id="IPR003856">
    <property type="entry name" value="LPS_length_determ_N"/>
</dbReference>
<dbReference type="Proteomes" id="UP000290191">
    <property type="component" value="Unassembled WGS sequence"/>
</dbReference>
<name>A0A4Q0Y800_9BACT</name>
<evidence type="ECO:0000256" key="4">
    <source>
        <dbReference type="ARBA" id="ARBA00022989"/>
    </source>
</evidence>
<protein>
    <recommendedName>
        <fullName evidence="12">Polysaccharide chain length determinant N-terminal domain-containing protein</fullName>
    </recommendedName>
</protein>
<feature type="coiled-coil region" evidence="6">
    <location>
        <begin position="196"/>
        <end position="280"/>
    </location>
</feature>
<keyword evidence="2" id="KW-1003">Cell membrane</keyword>
<evidence type="ECO:0000256" key="5">
    <source>
        <dbReference type="ARBA" id="ARBA00023136"/>
    </source>
</evidence>
<dbReference type="OrthoDB" id="5349172at2"/>
<dbReference type="RefSeq" id="WP_129081129.1">
    <property type="nucleotide sequence ID" value="NZ_CP041070.1"/>
</dbReference>
<evidence type="ECO:0000256" key="3">
    <source>
        <dbReference type="ARBA" id="ARBA00022692"/>
    </source>
</evidence>
<feature type="domain" description="Tyrosine-protein kinase G-rich" evidence="9">
    <location>
        <begin position="302"/>
        <end position="357"/>
    </location>
</feature>
<keyword evidence="6" id="KW-0175">Coiled coil</keyword>